<keyword evidence="2" id="KW-1185">Reference proteome</keyword>
<evidence type="ECO:0000313" key="2">
    <source>
        <dbReference type="Proteomes" id="UP001189429"/>
    </source>
</evidence>
<gene>
    <name evidence="1" type="ORF">PCOR1329_LOCUS70224</name>
</gene>
<feature type="non-terminal residue" evidence="1">
    <location>
        <position position="1"/>
    </location>
</feature>
<accession>A0ABN9WSH9</accession>
<evidence type="ECO:0008006" key="3">
    <source>
        <dbReference type="Google" id="ProtNLM"/>
    </source>
</evidence>
<feature type="non-terminal residue" evidence="1">
    <location>
        <position position="120"/>
    </location>
</feature>
<dbReference type="EMBL" id="CAUYUJ010019266">
    <property type="protein sequence ID" value="CAK0889767.1"/>
    <property type="molecule type" value="Genomic_DNA"/>
</dbReference>
<dbReference type="Proteomes" id="UP001189429">
    <property type="component" value="Unassembled WGS sequence"/>
</dbReference>
<protein>
    <recommendedName>
        <fullName evidence="3">Biogenesis of lysosome-related organelles complex 1 subunit 5</fullName>
    </recommendedName>
</protein>
<evidence type="ECO:0000313" key="1">
    <source>
        <dbReference type="EMBL" id="CAK0889767.1"/>
    </source>
</evidence>
<name>A0ABN9WSH9_9DINO</name>
<proteinExistence type="predicted"/>
<sequence>QGLTGVRQAVKVLREYYSGDADAPHGKSEAGSSIIGLLEVVESDLSKSLAEAETTEDTAQAEYQRVSMENKLTKKTYESDIKYKTKEATGLDKAVAEHKSDRESGQAELDALLEYTKSVR</sequence>
<comment type="caution">
    <text evidence="1">The sequence shown here is derived from an EMBL/GenBank/DDBJ whole genome shotgun (WGS) entry which is preliminary data.</text>
</comment>
<organism evidence="1 2">
    <name type="scientific">Prorocentrum cordatum</name>
    <dbReference type="NCBI Taxonomy" id="2364126"/>
    <lineage>
        <taxon>Eukaryota</taxon>
        <taxon>Sar</taxon>
        <taxon>Alveolata</taxon>
        <taxon>Dinophyceae</taxon>
        <taxon>Prorocentrales</taxon>
        <taxon>Prorocentraceae</taxon>
        <taxon>Prorocentrum</taxon>
    </lineage>
</organism>
<reference evidence="1" key="1">
    <citation type="submission" date="2023-10" db="EMBL/GenBank/DDBJ databases">
        <authorList>
            <person name="Chen Y."/>
            <person name="Shah S."/>
            <person name="Dougan E. K."/>
            <person name="Thang M."/>
            <person name="Chan C."/>
        </authorList>
    </citation>
    <scope>NUCLEOTIDE SEQUENCE [LARGE SCALE GENOMIC DNA]</scope>
</reference>